<dbReference type="OrthoDB" id="258179at2"/>
<dbReference type="Proteomes" id="UP000320672">
    <property type="component" value="Chromosome"/>
</dbReference>
<gene>
    <name evidence="1" type="ORF">FF011L_50800</name>
</gene>
<sequence length="487" mass="52686">MLAMVSVRRLICLGLILVSSGYGLEVQAQEAKLDGLLRRSPSRANAVGYLNLPALDTLMKNAKMPSRLTGNIEDIWLIANMDPGSLRPKWEAGYATLGNPIEAKKLADSLGGYVDTVAGTEVVWSPRQMYLVPGKENRLGVLRPADRAMLSEWLEPGVAARRSEYLLEQSQQSEEFLSLMVALDIEDLMSPHPLAKKLEGFESLKKNKPESVASILASARGVSVIVGRRSLGECIFTVEFTKSPSSLLPIANGLLKEILDRNGTAAPEVLSWKVKADDNKLTFQGPLSESSLAGLLGVFSLRDQAESVAQLAKKEVDAANPSGGPNGYQSKAYFDDVNVQVEAVRRHKAQSMGARAKWNEQHARRIDEMGTLNVDPAMVDYGANVANMLRGNALTMQKAAIAGGAVKAQQGLSSGISYGGTASYGYGGYSYSGSGYYDPNTAGDYQAVTTAKARSVGYSDYQSMLKDLDAMTAQVRRDMTTKYNMQF</sequence>
<accession>A0A517MN20</accession>
<dbReference type="AlphaFoldDB" id="A0A517MN20"/>
<protein>
    <submittedName>
        <fullName evidence="1">Uncharacterized protein</fullName>
    </submittedName>
</protein>
<dbReference type="KEGG" id="rml:FF011L_50800"/>
<proteinExistence type="predicted"/>
<reference evidence="1 2" key="1">
    <citation type="submission" date="2019-02" db="EMBL/GenBank/DDBJ databases">
        <title>Deep-cultivation of Planctomycetes and their phenomic and genomic characterization uncovers novel biology.</title>
        <authorList>
            <person name="Wiegand S."/>
            <person name="Jogler M."/>
            <person name="Boedeker C."/>
            <person name="Pinto D."/>
            <person name="Vollmers J."/>
            <person name="Rivas-Marin E."/>
            <person name="Kohn T."/>
            <person name="Peeters S.H."/>
            <person name="Heuer A."/>
            <person name="Rast P."/>
            <person name="Oberbeckmann S."/>
            <person name="Bunk B."/>
            <person name="Jeske O."/>
            <person name="Meyerdierks A."/>
            <person name="Storesund J.E."/>
            <person name="Kallscheuer N."/>
            <person name="Luecker S."/>
            <person name="Lage O.M."/>
            <person name="Pohl T."/>
            <person name="Merkel B.J."/>
            <person name="Hornburger P."/>
            <person name="Mueller R.-W."/>
            <person name="Bruemmer F."/>
            <person name="Labrenz M."/>
            <person name="Spormann A.M."/>
            <person name="Op den Camp H."/>
            <person name="Overmann J."/>
            <person name="Amann R."/>
            <person name="Jetten M.S.M."/>
            <person name="Mascher T."/>
            <person name="Medema M.H."/>
            <person name="Devos D.P."/>
            <person name="Kaster A.-K."/>
            <person name="Ovreas L."/>
            <person name="Rohde M."/>
            <person name="Galperin M.Y."/>
            <person name="Jogler C."/>
        </authorList>
    </citation>
    <scope>NUCLEOTIDE SEQUENCE [LARGE SCALE GENOMIC DNA]</scope>
    <source>
        <strain evidence="1 2">FF011L</strain>
    </source>
</reference>
<dbReference type="EMBL" id="CP036262">
    <property type="protein sequence ID" value="QDS96272.1"/>
    <property type="molecule type" value="Genomic_DNA"/>
</dbReference>
<name>A0A517MN20_9BACT</name>
<evidence type="ECO:0000313" key="1">
    <source>
        <dbReference type="EMBL" id="QDS96272.1"/>
    </source>
</evidence>
<organism evidence="1 2">
    <name type="scientific">Roseimaritima multifibrata</name>
    <dbReference type="NCBI Taxonomy" id="1930274"/>
    <lineage>
        <taxon>Bacteria</taxon>
        <taxon>Pseudomonadati</taxon>
        <taxon>Planctomycetota</taxon>
        <taxon>Planctomycetia</taxon>
        <taxon>Pirellulales</taxon>
        <taxon>Pirellulaceae</taxon>
        <taxon>Roseimaritima</taxon>
    </lineage>
</organism>
<evidence type="ECO:0000313" key="2">
    <source>
        <dbReference type="Proteomes" id="UP000320672"/>
    </source>
</evidence>
<keyword evidence="2" id="KW-1185">Reference proteome</keyword>
<dbReference type="RefSeq" id="WP_145354440.1">
    <property type="nucleotide sequence ID" value="NZ_CP036262.1"/>
</dbReference>